<evidence type="ECO:0000256" key="5">
    <source>
        <dbReference type="ARBA" id="ARBA00022827"/>
    </source>
</evidence>
<dbReference type="Gene3D" id="2.10.240.10">
    <property type="entry name" value="Dihydroorotate dehydrogenase, electron transfer subunit"/>
    <property type="match status" value="1"/>
</dbReference>
<dbReference type="PROSITE" id="PS51384">
    <property type="entry name" value="FAD_FR"/>
    <property type="match status" value="1"/>
</dbReference>
<comment type="caution">
    <text evidence="12">The sequence shown here is derived from an EMBL/GenBank/DDBJ whole genome shotgun (WGS) entry which is preliminary data.</text>
</comment>
<keyword evidence="2" id="KW-0285">Flavoprotein</keyword>
<dbReference type="InterPro" id="IPR039261">
    <property type="entry name" value="FNR_nucleotide-bd"/>
</dbReference>
<evidence type="ECO:0000259" key="11">
    <source>
        <dbReference type="PROSITE" id="PS51384"/>
    </source>
</evidence>
<protein>
    <recommendedName>
        <fullName evidence="11">FAD-binding FR-type domain-containing protein</fullName>
    </recommendedName>
</protein>
<dbReference type="PANTHER" id="PTHR43513:SF1">
    <property type="entry name" value="ANAEROBIC SULFITE REDUCTASE SUBUNIT B"/>
    <property type="match status" value="1"/>
</dbReference>
<dbReference type="Proteomes" id="UP000070565">
    <property type="component" value="Unassembled WGS sequence"/>
</dbReference>
<dbReference type="GO" id="GO:0016491">
    <property type="term" value="F:oxidoreductase activity"/>
    <property type="evidence" value="ECO:0007669"/>
    <property type="project" value="InterPro"/>
</dbReference>
<evidence type="ECO:0000256" key="3">
    <source>
        <dbReference type="ARBA" id="ARBA00022714"/>
    </source>
</evidence>
<evidence type="ECO:0000256" key="6">
    <source>
        <dbReference type="ARBA" id="ARBA00022982"/>
    </source>
</evidence>
<dbReference type="SUPFAM" id="SSF52343">
    <property type="entry name" value="Ferredoxin reductase-like, C-terminal NADP-linked domain"/>
    <property type="match status" value="1"/>
</dbReference>
<keyword evidence="7 10" id="KW-0408">Iron</keyword>
<evidence type="ECO:0000256" key="10">
    <source>
        <dbReference type="PIRSR" id="PIRSR006816-2"/>
    </source>
</evidence>
<dbReference type="InterPro" id="IPR037117">
    <property type="entry name" value="Dihydroorotate_DH_ele_sf"/>
</dbReference>
<dbReference type="InterPro" id="IPR050353">
    <property type="entry name" value="PyrK_electron_transfer"/>
</dbReference>
<dbReference type="SUPFAM" id="SSF63380">
    <property type="entry name" value="Riboflavin synthase domain-like"/>
    <property type="match status" value="1"/>
</dbReference>
<dbReference type="Pfam" id="PF10418">
    <property type="entry name" value="DHODB_Fe-S_bind"/>
    <property type="match status" value="1"/>
</dbReference>
<dbReference type="GO" id="GO:0051537">
    <property type="term" value="F:2 iron, 2 sulfur cluster binding"/>
    <property type="evidence" value="ECO:0007669"/>
    <property type="project" value="UniProtKB-KW"/>
</dbReference>
<organism evidence="12 13">
    <name type="scientific">candidate division MSBL1 archaeon SCGC-AAA261F19</name>
    <dbReference type="NCBI Taxonomy" id="1698275"/>
    <lineage>
        <taxon>Archaea</taxon>
        <taxon>Methanobacteriati</taxon>
        <taxon>Methanobacteriota</taxon>
        <taxon>candidate division MSBL1</taxon>
    </lineage>
</organism>
<dbReference type="InterPro" id="IPR017927">
    <property type="entry name" value="FAD-bd_FR_type"/>
</dbReference>
<feature type="binding site" evidence="10">
    <location>
        <position position="256"/>
    </location>
    <ligand>
        <name>[2Fe-2S] cluster</name>
        <dbReference type="ChEBI" id="CHEBI:190135"/>
    </ligand>
</feature>
<evidence type="ECO:0000256" key="9">
    <source>
        <dbReference type="ARBA" id="ARBA00034078"/>
    </source>
</evidence>
<dbReference type="EMBL" id="LHXZ01000030">
    <property type="protein sequence ID" value="KXB03122.1"/>
    <property type="molecule type" value="Genomic_DNA"/>
</dbReference>
<feature type="domain" description="FAD-binding FR-type" evidence="11">
    <location>
        <begin position="6"/>
        <end position="106"/>
    </location>
</feature>
<sequence>MESNPYIPYPAEILEISQESPGIKTYTLRFEDDKIQEKFNFNPGMFVQLSIAGVGEVPISISSSPTVDGSFELCIEKKGRVTSALFDMDEGSKVLVRGPYGNGFSLQGSKGKDILFIAGGVGLAPLRSAIDYVHHFRKKYGEVQIFYGDKRPSCLLFQRCRDRWSKYFDMYSICEVAEPGWTGEEGLVTDLMDKVSLDIKNSAAFLCGPPVMYKFVVVELKDIGFADQDIYLSLERRMECGIGKCRRCNVGNKFVCEDGPVFSYDEIGDYTDKET</sequence>
<dbReference type="PATRIC" id="fig|1698275.3.peg.370"/>
<keyword evidence="1" id="KW-0813">Transport</keyword>
<name>A0A133V9J3_9EURY</name>
<feature type="binding site" evidence="10">
    <location>
        <position position="245"/>
    </location>
    <ligand>
        <name>[2Fe-2S] cluster</name>
        <dbReference type="ChEBI" id="CHEBI:190135"/>
    </ligand>
</feature>
<dbReference type="Pfam" id="PF00970">
    <property type="entry name" value="FAD_binding_6"/>
    <property type="match status" value="1"/>
</dbReference>
<evidence type="ECO:0000256" key="4">
    <source>
        <dbReference type="ARBA" id="ARBA00022723"/>
    </source>
</evidence>
<dbReference type="Gene3D" id="3.40.50.80">
    <property type="entry name" value="Nucleotide-binding domain of ferredoxin-NADP reductase (FNR) module"/>
    <property type="match status" value="1"/>
</dbReference>
<keyword evidence="13" id="KW-1185">Reference proteome</keyword>
<keyword evidence="6" id="KW-0249">Electron transport</keyword>
<accession>A0A133V9J3</accession>
<keyword evidence="3 10" id="KW-0001">2Fe-2S</keyword>
<dbReference type="InterPro" id="IPR017938">
    <property type="entry name" value="Riboflavin_synthase-like_b-brl"/>
</dbReference>
<dbReference type="InterPro" id="IPR019480">
    <property type="entry name" value="Dihydroorotate_DH_Fe-S-bd"/>
</dbReference>
<keyword evidence="4 10" id="KW-0479">Metal-binding</keyword>
<proteinExistence type="predicted"/>
<feature type="binding site" evidence="10">
    <location>
        <position position="240"/>
    </location>
    <ligand>
        <name>[2Fe-2S] cluster</name>
        <dbReference type="ChEBI" id="CHEBI:190135"/>
    </ligand>
</feature>
<dbReference type="PRINTS" id="PR00410">
    <property type="entry name" value="PHEHYDRXLASE"/>
</dbReference>
<reference evidence="12 13" key="1">
    <citation type="journal article" date="2016" name="Sci. Rep.">
        <title>Metabolic traits of an uncultured archaeal lineage -MSBL1- from brine pools of the Red Sea.</title>
        <authorList>
            <person name="Mwirichia R."/>
            <person name="Alam I."/>
            <person name="Rashid M."/>
            <person name="Vinu M."/>
            <person name="Ba-Alawi W."/>
            <person name="Anthony Kamau A."/>
            <person name="Kamanda Ngugi D."/>
            <person name="Goker M."/>
            <person name="Klenk H.P."/>
            <person name="Bajic V."/>
            <person name="Stingl U."/>
        </authorList>
    </citation>
    <scope>NUCLEOTIDE SEQUENCE [LARGE SCALE GENOMIC DNA]</scope>
    <source>
        <strain evidence="12">SCGC-AAA261F19</strain>
    </source>
</reference>
<dbReference type="InterPro" id="IPR012165">
    <property type="entry name" value="Cyt_c3_hydrogenase_gsu"/>
</dbReference>
<comment type="cofactor">
    <cofactor evidence="9">
        <name>[2Fe-2S] cluster</name>
        <dbReference type="ChEBI" id="CHEBI:190135"/>
    </cofactor>
</comment>
<evidence type="ECO:0000256" key="2">
    <source>
        <dbReference type="ARBA" id="ARBA00022630"/>
    </source>
</evidence>
<dbReference type="Gene3D" id="2.40.30.10">
    <property type="entry name" value="Translation factors"/>
    <property type="match status" value="1"/>
</dbReference>
<gene>
    <name evidence="12" type="ORF">AKJ45_02455</name>
</gene>
<keyword evidence="5" id="KW-0274">FAD</keyword>
<dbReference type="GO" id="GO:0006221">
    <property type="term" value="P:pyrimidine nucleotide biosynthetic process"/>
    <property type="evidence" value="ECO:0007669"/>
    <property type="project" value="InterPro"/>
</dbReference>
<evidence type="ECO:0000256" key="1">
    <source>
        <dbReference type="ARBA" id="ARBA00022448"/>
    </source>
</evidence>
<keyword evidence="8 10" id="KW-0411">Iron-sulfur</keyword>
<dbReference type="CDD" id="cd06221">
    <property type="entry name" value="sulfite_reductase_like"/>
    <property type="match status" value="1"/>
</dbReference>
<comment type="cofactor">
    <cofactor evidence="10">
        <name>[2Fe-2S] cluster</name>
        <dbReference type="ChEBI" id="CHEBI:190135"/>
    </cofactor>
    <text evidence="10">Binds 1 [2Fe-2S] cluster per subunit.</text>
</comment>
<dbReference type="Pfam" id="PF00175">
    <property type="entry name" value="NAD_binding_1"/>
    <property type="match status" value="1"/>
</dbReference>
<dbReference type="GO" id="GO:0050660">
    <property type="term" value="F:flavin adenine dinucleotide binding"/>
    <property type="evidence" value="ECO:0007669"/>
    <property type="project" value="InterPro"/>
</dbReference>
<dbReference type="GO" id="GO:0046872">
    <property type="term" value="F:metal ion binding"/>
    <property type="evidence" value="ECO:0007669"/>
    <property type="project" value="UniProtKB-KW"/>
</dbReference>
<dbReference type="AlphaFoldDB" id="A0A133V9J3"/>
<evidence type="ECO:0000313" key="13">
    <source>
        <dbReference type="Proteomes" id="UP000070565"/>
    </source>
</evidence>
<dbReference type="InterPro" id="IPR001433">
    <property type="entry name" value="OxRdtase_FAD/NAD-bd"/>
</dbReference>
<dbReference type="PIRSF" id="PIRSF006816">
    <property type="entry name" value="Cyc3_hyd_g"/>
    <property type="match status" value="1"/>
</dbReference>
<dbReference type="PANTHER" id="PTHR43513">
    <property type="entry name" value="DIHYDROOROTATE DEHYDROGENASE B (NAD(+)), ELECTRON TRANSFER SUBUNIT"/>
    <property type="match status" value="1"/>
</dbReference>
<evidence type="ECO:0000256" key="8">
    <source>
        <dbReference type="ARBA" id="ARBA00023014"/>
    </source>
</evidence>
<feature type="binding site" evidence="10">
    <location>
        <position position="248"/>
    </location>
    <ligand>
        <name>[2Fe-2S] cluster</name>
        <dbReference type="ChEBI" id="CHEBI:190135"/>
    </ligand>
</feature>
<evidence type="ECO:0000313" key="12">
    <source>
        <dbReference type="EMBL" id="KXB03122.1"/>
    </source>
</evidence>
<dbReference type="InterPro" id="IPR008333">
    <property type="entry name" value="Cbr1-like_FAD-bd_dom"/>
</dbReference>
<evidence type="ECO:0000256" key="7">
    <source>
        <dbReference type="ARBA" id="ARBA00023004"/>
    </source>
</evidence>